<dbReference type="Gene3D" id="2.120.10.30">
    <property type="entry name" value="TolB, C-terminal domain"/>
    <property type="match status" value="1"/>
</dbReference>
<keyword evidence="4" id="KW-0031">Aminopeptidase</keyword>
<dbReference type="InterPro" id="IPR011042">
    <property type="entry name" value="6-blade_b-propeller_TolB-like"/>
</dbReference>
<organism evidence="4 5">
    <name type="scientific">Flavobacterium urumqiense</name>
    <dbReference type="NCBI Taxonomy" id="935224"/>
    <lineage>
        <taxon>Bacteria</taxon>
        <taxon>Pseudomonadati</taxon>
        <taxon>Bacteroidota</taxon>
        <taxon>Flavobacteriia</taxon>
        <taxon>Flavobacteriales</taxon>
        <taxon>Flavobacteriaceae</taxon>
        <taxon>Flavobacterium</taxon>
    </lineage>
</organism>
<evidence type="ECO:0000259" key="3">
    <source>
        <dbReference type="Pfam" id="PF00326"/>
    </source>
</evidence>
<dbReference type="InterPro" id="IPR029058">
    <property type="entry name" value="AB_hydrolase_fold"/>
</dbReference>
<keyword evidence="2" id="KW-0732">Signal</keyword>
<feature type="signal peptide" evidence="2">
    <location>
        <begin position="1"/>
        <end position="20"/>
    </location>
</feature>
<dbReference type="AlphaFoldDB" id="A0A1H5U5F5"/>
<dbReference type="GO" id="GO:0004252">
    <property type="term" value="F:serine-type endopeptidase activity"/>
    <property type="evidence" value="ECO:0007669"/>
    <property type="project" value="TreeGrafter"/>
</dbReference>
<name>A0A1H5U5F5_9FLAO</name>
<keyword evidence="5" id="KW-1185">Reference proteome</keyword>
<dbReference type="PANTHER" id="PTHR42776:SF27">
    <property type="entry name" value="DIPEPTIDYL PEPTIDASE FAMILY MEMBER 6"/>
    <property type="match status" value="1"/>
</dbReference>
<dbReference type="OrthoDB" id="108903at2"/>
<dbReference type="GO" id="GO:0004177">
    <property type="term" value="F:aminopeptidase activity"/>
    <property type="evidence" value="ECO:0007669"/>
    <property type="project" value="UniProtKB-KW"/>
</dbReference>
<evidence type="ECO:0000313" key="4">
    <source>
        <dbReference type="EMBL" id="SEF70322.1"/>
    </source>
</evidence>
<keyword evidence="4" id="KW-0645">Protease</keyword>
<dbReference type="Pfam" id="PF00326">
    <property type="entry name" value="Peptidase_S9"/>
    <property type="match status" value="1"/>
</dbReference>
<dbReference type="Proteomes" id="UP000236737">
    <property type="component" value="Unassembled WGS sequence"/>
</dbReference>
<dbReference type="InterPro" id="IPR001375">
    <property type="entry name" value="Peptidase_S9_cat"/>
</dbReference>
<dbReference type="SUPFAM" id="SSF53474">
    <property type="entry name" value="alpha/beta-Hydrolases"/>
    <property type="match status" value="1"/>
</dbReference>
<keyword evidence="1" id="KW-0378">Hydrolase</keyword>
<protein>
    <submittedName>
        <fullName evidence="4">Dipeptidyl aminopeptidase/acylaminoacyl peptidase</fullName>
    </submittedName>
</protein>
<sequence>MKKRIVVIALAIMGMSSANAQMAKTEITKPGDASLPSSKEELEKLSTFEKGTYKYSVEDFFKKPKASNFQLSPDGKFLSYQEKDVSGKNHVYVKNTKTGEVVLSIKEKEELIREYSWINNERLVYSMDKGGNENYHIYATNLDGSNAIDLTPYDGVKAGILKTLKEQKDYLIISMNKDNPQVNEPYKVNVVTGQLEKLHTNDDVSIPIVGYDFDKDGNLKGFHRIVNGLENHYYYKSNGSKTYEHFNNANWDEIFNVLSFNYATENPDDAYILTNLDSDKIRVVLYDFKEKKILKEIYSNDTYDATILSLSRKRNYEIDYVGFNGEKVEVLPVSNTFKKYYQKLKKEFGDQQFYLIDRTEAEDKYLILVTSDKIQGKYFQYDVKQDKVTFLFDLLPQLKEEDMAGMLPITFKSRDGLTIHGYITLPKEALNGKKVPLIVNPHGGPQSVRDSWSFIKDDQLFASRGYATLHVNFRISGGYGKEFMRAGFKQIGRKVMDDIEDGVQYVIEQGWIDKDRMAIYGASHGGYATLMGLVKTPDLYACGVDYVGVSNVETILASFPAHWKPYLKMFKETWYDLDNPKEAKISRSVSPIYHVDKIKKPLFVVQGANDIRVTIKEADQIVTALRAKNFQVPYMVKYNEGHGFGREENRIELYKAMMGFFAQHLKK</sequence>
<dbReference type="EMBL" id="FNVP01000002">
    <property type="protein sequence ID" value="SEF70322.1"/>
    <property type="molecule type" value="Genomic_DNA"/>
</dbReference>
<dbReference type="PANTHER" id="PTHR42776">
    <property type="entry name" value="SERINE PEPTIDASE S9 FAMILY MEMBER"/>
    <property type="match status" value="1"/>
</dbReference>
<dbReference type="Gene3D" id="3.40.50.1820">
    <property type="entry name" value="alpha/beta hydrolase"/>
    <property type="match status" value="1"/>
</dbReference>
<evidence type="ECO:0000313" key="5">
    <source>
        <dbReference type="Proteomes" id="UP000236737"/>
    </source>
</evidence>
<accession>A0A1H5U5F5</accession>
<proteinExistence type="predicted"/>
<reference evidence="5" key="1">
    <citation type="submission" date="2016-10" db="EMBL/GenBank/DDBJ databases">
        <authorList>
            <person name="Varghese N."/>
            <person name="Submissions S."/>
        </authorList>
    </citation>
    <scope>NUCLEOTIDE SEQUENCE [LARGE SCALE GENOMIC DNA]</scope>
    <source>
        <strain evidence="5">CGMCC 1.9230</strain>
    </source>
</reference>
<evidence type="ECO:0000256" key="2">
    <source>
        <dbReference type="SAM" id="SignalP"/>
    </source>
</evidence>
<feature type="domain" description="Peptidase S9 prolyl oligopeptidase catalytic" evidence="3">
    <location>
        <begin position="452"/>
        <end position="667"/>
    </location>
</feature>
<gene>
    <name evidence="4" type="ORF">SAMN04488130_102113</name>
</gene>
<feature type="chain" id="PRO_5009285810" evidence="2">
    <location>
        <begin position="21"/>
        <end position="667"/>
    </location>
</feature>
<evidence type="ECO:0000256" key="1">
    <source>
        <dbReference type="ARBA" id="ARBA00022801"/>
    </source>
</evidence>
<dbReference type="SUPFAM" id="SSF82171">
    <property type="entry name" value="DPP6 N-terminal domain-like"/>
    <property type="match status" value="1"/>
</dbReference>
<dbReference type="GO" id="GO:0006508">
    <property type="term" value="P:proteolysis"/>
    <property type="evidence" value="ECO:0007669"/>
    <property type="project" value="InterPro"/>
</dbReference>